<dbReference type="AlphaFoldDB" id="A0A8X7BJP6"/>
<dbReference type="Proteomes" id="UP000887159">
    <property type="component" value="Unassembled WGS sequence"/>
</dbReference>
<dbReference type="GO" id="GO:0003676">
    <property type="term" value="F:nucleic acid binding"/>
    <property type="evidence" value="ECO:0007669"/>
    <property type="project" value="InterPro"/>
</dbReference>
<protein>
    <submittedName>
        <fullName evidence="1">Uncharacterized protein</fullName>
    </submittedName>
</protein>
<evidence type="ECO:0000313" key="2">
    <source>
        <dbReference type="Proteomes" id="UP000887159"/>
    </source>
</evidence>
<dbReference type="InterPro" id="IPR036397">
    <property type="entry name" value="RNaseH_sf"/>
</dbReference>
<reference evidence="1" key="1">
    <citation type="submission" date="2020-08" db="EMBL/GenBank/DDBJ databases">
        <title>Multicomponent nature underlies the extraordinary mechanical properties of spider dragline silk.</title>
        <authorList>
            <person name="Kono N."/>
            <person name="Nakamura H."/>
            <person name="Mori M."/>
            <person name="Yoshida Y."/>
            <person name="Ohtoshi R."/>
            <person name="Malay A.D."/>
            <person name="Moran D.A.P."/>
            <person name="Tomita M."/>
            <person name="Numata K."/>
            <person name="Arakawa K."/>
        </authorList>
    </citation>
    <scope>NUCLEOTIDE SEQUENCE</scope>
</reference>
<dbReference type="Gene3D" id="3.30.420.10">
    <property type="entry name" value="Ribonuclease H-like superfamily/Ribonuclease H"/>
    <property type="match status" value="1"/>
</dbReference>
<proteinExistence type="predicted"/>
<organism evidence="1 2">
    <name type="scientific">Trichonephila clavipes</name>
    <name type="common">Golden silk orbweaver</name>
    <name type="synonym">Nephila clavipes</name>
    <dbReference type="NCBI Taxonomy" id="2585209"/>
    <lineage>
        <taxon>Eukaryota</taxon>
        <taxon>Metazoa</taxon>
        <taxon>Ecdysozoa</taxon>
        <taxon>Arthropoda</taxon>
        <taxon>Chelicerata</taxon>
        <taxon>Arachnida</taxon>
        <taxon>Araneae</taxon>
        <taxon>Araneomorphae</taxon>
        <taxon>Entelegynae</taxon>
        <taxon>Araneoidea</taxon>
        <taxon>Nephilidae</taxon>
        <taxon>Trichonephila</taxon>
    </lineage>
</organism>
<accession>A0A8X7BJP6</accession>
<name>A0A8X7BJP6_TRICX</name>
<dbReference type="InterPro" id="IPR052709">
    <property type="entry name" value="Transposase-MT_Hybrid"/>
</dbReference>
<gene>
    <name evidence="1" type="ORF">TNCV_2506241</name>
</gene>
<dbReference type="PANTHER" id="PTHR46060:SF1">
    <property type="entry name" value="MARINER MOS1 TRANSPOSASE-LIKE PROTEIN"/>
    <property type="match status" value="1"/>
</dbReference>
<keyword evidence="2" id="KW-1185">Reference proteome</keyword>
<dbReference type="EMBL" id="BMAU01021422">
    <property type="protein sequence ID" value="GFY34321.1"/>
    <property type="molecule type" value="Genomic_DNA"/>
</dbReference>
<comment type="caution">
    <text evidence="1">The sequence shown here is derived from an EMBL/GenBank/DDBJ whole genome shotgun (WGS) entry which is preliminary data.</text>
</comment>
<evidence type="ECO:0000313" key="1">
    <source>
        <dbReference type="EMBL" id="GFY34321.1"/>
    </source>
</evidence>
<sequence length="258" mass="28878">MKFEKVSVLLNYCSTVSSEEFVAVNGDNVSIAPIMADKGILEFVQSTKSIIDADSYVQNKMNDAAPPTSFEMRNIIMKSSCSYLEAHSNGEAYGDETLSCAHVFEWYKRFSEGRVSGEDDELAGRPRNGESLLHEGIASAHMALSVKQFLTNKNIIVMGHPPYLPDLTSCDIFLFPTGETDDFRDCLVELEKMESGEYDTTLNFNRNTHTKPNIIKVIKASQIRSLGHVFRCSVENPLKKITFQTLEGKRKTKKKVDG</sequence>
<dbReference type="PANTHER" id="PTHR46060">
    <property type="entry name" value="MARINER MOS1 TRANSPOSASE-LIKE PROTEIN"/>
    <property type="match status" value="1"/>
</dbReference>